<dbReference type="NCBIfam" id="NF033578">
    <property type="entry name" value="transpos_IS5_1"/>
    <property type="match status" value="1"/>
</dbReference>
<evidence type="ECO:0000313" key="6">
    <source>
        <dbReference type="EMBL" id="GKH70697.1"/>
    </source>
</evidence>
<evidence type="ECO:0000256" key="1">
    <source>
        <dbReference type="SAM" id="MobiDB-lite"/>
    </source>
</evidence>
<sequence>MQANYSNINDLFSGTGNYPLENLSKDNRWVKLADALDWKFIEEEYNKRLSNHRRGACNKPARMVIGAMIIKHTLCCSDEVTIISIQENPYMQYLVGLKYFQEAPIFSPELFVTLRKRIDDKFFNDIMLSIHKNCMKKSGSSTSEHSDKSDSGPSDNSHLSGSSLVTHKGKMKIDATCTDAEMKYPTDINILEDSSREIDRLVQKVSSKAGIASPRSSRGEARSCFVRYTKKKHKGKKLIRETKKLLLHLLSKDVQGFINLLGRLGSDILSCLNHRDLSNFSAIRKAYEQQKYMFDHDVCSCLDRIVSIFQSHVRPIVRGKAGRKTEYGAKIGVSVVNGFTYIDHLSWDAYNEGSDLMLQIMAYKERFGYYPQEVQADKIYLNKENRKLLKKLGIVCHCPPLGRPKKNPELEEKKLRRQASSERNSVEATFGTAKRIYRANNIRAKLKETARTWIAACFFAKNLKKFLTGLLCLLLEKALRLQQILNTIGTGGYWGEPCAI</sequence>
<dbReference type="InterPro" id="IPR008490">
    <property type="entry name" value="Transposase_InsH_N"/>
</dbReference>
<feature type="region of interest" description="Disordered" evidence="1">
    <location>
        <begin position="136"/>
        <end position="163"/>
    </location>
</feature>
<dbReference type="EMBL" id="BQNZ01000004">
    <property type="protein sequence ID" value="GKH73685.1"/>
    <property type="molecule type" value="Genomic_DNA"/>
</dbReference>
<evidence type="ECO:0000313" key="9">
    <source>
        <dbReference type="EMBL" id="GKH74066.1"/>
    </source>
</evidence>
<dbReference type="EMBL" id="BQNZ01000001">
    <property type="protein sequence ID" value="GKH70638.1"/>
    <property type="molecule type" value="Genomic_DNA"/>
</dbReference>
<name>A0AA37K3T3_9BACT</name>
<dbReference type="Pfam" id="PF13586">
    <property type="entry name" value="DDE_Tnp_1_2"/>
    <property type="match status" value="1"/>
</dbReference>
<dbReference type="InterPro" id="IPR025668">
    <property type="entry name" value="Tnp_DDE_dom"/>
</dbReference>
<feature type="domain" description="Transposase DDE" evidence="3">
    <location>
        <begin position="374"/>
        <end position="463"/>
    </location>
</feature>
<evidence type="ECO:0000313" key="5">
    <source>
        <dbReference type="EMBL" id="GKH70638.1"/>
    </source>
</evidence>
<feature type="compositionally biased region" description="Polar residues" evidence="1">
    <location>
        <begin position="153"/>
        <end position="163"/>
    </location>
</feature>
<dbReference type="PANTHER" id="PTHR33803:SF3">
    <property type="entry name" value="BLL1974 PROTEIN"/>
    <property type="match status" value="1"/>
</dbReference>
<dbReference type="EMBL" id="BQNZ01000005">
    <property type="protein sequence ID" value="GKH74066.1"/>
    <property type="molecule type" value="Genomic_DNA"/>
</dbReference>
<organism evidence="4 10">
    <name type="scientific">Parabacteroides merdae</name>
    <dbReference type="NCBI Taxonomy" id="46503"/>
    <lineage>
        <taxon>Bacteria</taxon>
        <taxon>Pseudomonadati</taxon>
        <taxon>Bacteroidota</taxon>
        <taxon>Bacteroidia</taxon>
        <taxon>Bacteroidales</taxon>
        <taxon>Tannerellaceae</taxon>
        <taxon>Parabacteroides</taxon>
    </lineage>
</organism>
<evidence type="ECO:0000313" key="10">
    <source>
        <dbReference type="Proteomes" id="UP001055114"/>
    </source>
</evidence>
<gene>
    <name evidence="4" type="ORF">CE91St3_03040</name>
    <name evidence="5" type="ORF">CE91St3_05010</name>
    <name evidence="6" type="ORF">CE91St3_05600</name>
    <name evidence="7" type="ORF">CE91St3_35430</name>
    <name evidence="8" type="ORF">CE91St3_35480</name>
    <name evidence="9" type="ORF">CE91St3_39290</name>
</gene>
<protein>
    <submittedName>
        <fullName evidence="4">DDE transposase</fullName>
    </submittedName>
</protein>
<dbReference type="AlphaFoldDB" id="A0AA37K3T3"/>
<evidence type="ECO:0000313" key="4">
    <source>
        <dbReference type="EMBL" id="GKH70441.1"/>
    </source>
</evidence>
<dbReference type="InterPro" id="IPR047710">
    <property type="entry name" value="Transpos_IS5-like"/>
</dbReference>
<dbReference type="RefSeq" id="WP_244063656.1">
    <property type="nucleotide sequence ID" value="NZ_BQNZ01000001.1"/>
</dbReference>
<dbReference type="EMBL" id="BQNZ01000001">
    <property type="protein sequence ID" value="GKH70697.1"/>
    <property type="molecule type" value="Genomic_DNA"/>
</dbReference>
<dbReference type="Proteomes" id="UP001055114">
    <property type="component" value="Unassembled WGS sequence"/>
</dbReference>
<accession>A0AA37K3T3</accession>
<evidence type="ECO:0000313" key="8">
    <source>
        <dbReference type="EMBL" id="GKH73685.1"/>
    </source>
</evidence>
<feature type="domain" description="Transposase InsH N-terminal" evidence="2">
    <location>
        <begin position="22"/>
        <end position="117"/>
    </location>
</feature>
<proteinExistence type="predicted"/>
<dbReference type="Pfam" id="PF05598">
    <property type="entry name" value="DUF772"/>
    <property type="match status" value="1"/>
</dbReference>
<comment type="caution">
    <text evidence="4">The sequence shown here is derived from an EMBL/GenBank/DDBJ whole genome shotgun (WGS) entry which is preliminary data.</text>
</comment>
<dbReference type="PANTHER" id="PTHR33803">
    <property type="entry name" value="IS1478 TRANSPOSASE"/>
    <property type="match status" value="1"/>
</dbReference>
<dbReference type="EMBL" id="BQNZ01000001">
    <property type="protein sequence ID" value="GKH70441.1"/>
    <property type="molecule type" value="Genomic_DNA"/>
</dbReference>
<evidence type="ECO:0000259" key="3">
    <source>
        <dbReference type="Pfam" id="PF13586"/>
    </source>
</evidence>
<reference evidence="4" key="1">
    <citation type="submission" date="2022-01" db="EMBL/GenBank/DDBJ databases">
        <title>Novel bile acid biosynthetic pathways are enriched in the microbiome of centenarians.</title>
        <authorList>
            <person name="Sato Y."/>
            <person name="Atarashi K."/>
            <person name="Plichta R.D."/>
            <person name="Arai Y."/>
            <person name="Sasajima S."/>
            <person name="Kearney M.S."/>
            <person name="Suda W."/>
            <person name="Takeshita K."/>
            <person name="Sasaki T."/>
            <person name="Okamoto S."/>
            <person name="Skelly N.A."/>
            <person name="Okamura Y."/>
            <person name="Vlamakis H."/>
            <person name="Li Y."/>
            <person name="Tanoue T."/>
            <person name="Takei H."/>
            <person name="Nittono H."/>
            <person name="Narushima S."/>
            <person name="Irie J."/>
            <person name="Itoh H."/>
            <person name="Moriya K."/>
            <person name="Sugiura Y."/>
            <person name="Suematsu M."/>
            <person name="Moritoki N."/>
            <person name="Shibata S."/>
            <person name="Littman R.D."/>
            <person name="Fischbach A.M."/>
            <person name="Uwamino Y."/>
            <person name="Inoue T."/>
            <person name="Honda A."/>
            <person name="Hattori M."/>
            <person name="Murai T."/>
            <person name="Xavier J.R."/>
            <person name="Hirose N."/>
            <person name="Honda K."/>
        </authorList>
    </citation>
    <scope>NUCLEOTIDE SEQUENCE</scope>
    <source>
        <strain evidence="4">CE91-St3</strain>
    </source>
</reference>
<evidence type="ECO:0000259" key="2">
    <source>
        <dbReference type="Pfam" id="PF05598"/>
    </source>
</evidence>
<dbReference type="EMBL" id="BQNZ01000004">
    <property type="protein sequence ID" value="GKH73680.1"/>
    <property type="molecule type" value="Genomic_DNA"/>
</dbReference>
<evidence type="ECO:0000313" key="7">
    <source>
        <dbReference type="EMBL" id="GKH73680.1"/>
    </source>
</evidence>